<dbReference type="OrthoDB" id="4320263at2"/>
<keyword evidence="4" id="KW-1185">Reference proteome</keyword>
<reference evidence="1 3" key="2">
    <citation type="submission" date="2018-12" db="EMBL/GenBank/DDBJ databases">
        <title>Streptomyces griseoviridis F1-27 complete genome.</title>
        <authorList>
            <person name="Mariita R.M."/>
            <person name="Sello J.K."/>
        </authorList>
    </citation>
    <scope>NUCLEOTIDE SEQUENCE [LARGE SCALE GENOMIC DNA]</scope>
    <source>
        <strain evidence="1 3">F1-27</strain>
    </source>
</reference>
<protein>
    <submittedName>
        <fullName evidence="1">DUF5133 domain-containing protein</fullName>
    </submittedName>
</protein>
<gene>
    <name evidence="2" type="ORF">DDJ31_36990</name>
    <name evidence="1" type="ORF">ELQ87_02370</name>
</gene>
<dbReference type="Pfam" id="PF17196">
    <property type="entry name" value="DUF5133"/>
    <property type="match status" value="1"/>
</dbReference>
<proteinExistence type="predicted"/>
<sequence length="79" mass="8090">MLVQDPKAVRTLLTRYATLRIAQARRESPGATRELAEVGQALCALTGATTVEDAVAAADALLDAATAPSGDDEGLPLAV</sequence>
<dbReference type="AlphaFoldDB" id="A0A3Q9KPX8"/>
<evidence type="ECO:0000313" key="4">
    <source>
        <dbReference type="Proteomes" id="UP000501753"/>
    </source>
</evidence>
<reference evidence="2 4" key="1">
    <citation type="submission" date="2018-04" db="EMBL/GenBank/DDBJ databases">
        <title>Complete genome sequences of Streptomyces griseoviridis K61 and characterization of antagonistic properties of biological control agents.</title>
        <authorList>
            <person name="Mariita R.M."/>
            <person name="Sello J.K."/>
        </authorList>
    </citation>
    <scope>NUCLEOTIDE SEQUENCE [LARGE SCALE GENOMIC DNA]</scope>
    <source>
        <strain evidence="2 4">K61</strain>
    </source>
</reference>
<dbReference type="InterPro" id="IPR033457">
    <property type="entry name" value="DUF5133"/>
</dbReference>
<dbReference type="Proteomes" id="UP000271291">
    <property type="component" value="Chromosome"/>
</dbReference>
<evidence type="ECO:0000313" key="2">
    <source>
        <dbReference type="EMBL" id="QCN89880.1"/>
    </source>
</evidence>
<dbReference type="Proteomes" id="UP000501753">
    <property type="component" value="Chromosome"/>
</dbReference>
<evidence type="ECO:0000313" key="1">
    <source>
        <dbReference type="EMBL" id="AZS83265.1"/>
    </source>
</evidence>
<accession>A0A3Q9KPX8</accession>
<dbReference type="EMBL" id="CP029078">
    <property type="protein sequence ID" value="QCN89880.1"/>
    <property type="molecule type" value="Genomic_DNA"/>
</dbReference>
<name>A0A3Q9KPX8_STRGD</name>
<evidence type="ECO:0000313" key="3">
    <source>
        <dbReference type="Proteomes" id="UP000271291"/>
    </source>
</evidence>
<organism evidence="1 3">
    <name type="scientific">Streptomyces griseoviridis</name>
    <dbReference type="NCBI Taxonomy" id="45398"/>
    <lineage>
        <taxon>Bacteria</taxon>
        <taxon>Bacillati</taxon>
        <taxon>Actinomycetota</taxon>
        <taxon>Actinomycetes</taxon>
        <taxon>Kitasatosporales</taxon>
        <taxon>Streptomycetaceae</taxon>
        <taxon>Streptomyces</taxon>
    </lineage>
</organism>
<dbReference type="EMBL" id="CP034687">
    <property type="protein sequence ID" value="AZS83265.1"/>
    <property type="molecule type" value="Genomic_DNA"/>
</dbReference>
<dbReference type="KEGG" id="sgd:ELQ87_02370"/>